<name>A0ABP7TDV1_9BURK</name>
<feature type="transmembrane region" description="Helical" evidence="1">
    <location>
        <begin position="139"/>
        <end position="160"/>
    </location>
</feature>
<dbReference type="InterPro" id="IPR002931">
    <property type="entry name" value="Transglutaminase-like"/>
</dbReference>
<dbReference type="SMART" id="SM00460">
    <property type="entry name" value="TGc"/>
    <property type="match status" value="1"/>
</dbReference>
<feature type="transmembrane region" description="Helical" evidence="1">
    <location>
        <begin position="564"/>
        <end position="588"/>
    </location>
</feature>
<feature type="transmembrane region" description="Helical" evidence="1">
    <location>
        <begin position="172"/>
        <end position="191"/>
    </location>
</feature>
<dbReference type="InterPro" id="IPR052901">
    <property type="entry name" value="Bact_TGase-like"/>
</dbReference>
<dbReference type="EMBL" id="BAAAZE010000008">
    <property type="protein sequence ID" value="GAA4024902.1"/>
    <property type="molecule type" value="Genomic_DNA"/>
</dbReference>
<keyword evidence="1" id="KW-0472">Membrane</keyword>
<dbReference type="SUPFAM" id="SSF54001">
    <property type="entry name" value="Cysteine proteinases"/>
    <property type="match status" value="1"/>
</dbReference>
<organism evidence="3 4">
    <name type="scientific">Actimicrobium antarcticum</name>
    <dbReference type="NCBI Taxonomy" id="1051899"/>
    <lineage>
        <taxon>Bacteria</taxon>
        <taxon>Pseudomonadati</taxon>
        <taxon>Pseudomonadota</taxon>
        <taxon>Betaproteobacteria</taxon>
        <taxon>Burkholderiales</taxon>
        <taxon>Oxalobacteraceae</taxon>
        <taxon>Actimicrobium</taxon>
    </lineage>
</organism>
<dbReference type="InterPro" id="IPR038765">
    <property type="entry name" value="Papain-like_cys_pep_sf"/>
</dbReference>
<gene>
    <name evidence="3" type="primary">tgpA</name>
    <name evidence="3" type="ORF">GCM10022212_23210</name>
</gene>
<proteinExistence type="predicted"/>
<dbReference type="InterPro" id="IPR025403">
    <property type="entry name" value="TgpA-like_C"/>
</dbReference>
<keyword evidence="1" id="KW-0812">Transmembrane</keyword>
<keyword evidence="1" id="KW-1133">Transmembrane helix</keyword>
<dbReference type="PANTHER" id="PTHR42736">
    <property type="entry name" value="PROTEIN-GLUTAMINE GAMMA-GLUTAMYLTRANSFERASE"/>
    <property type="match status" value="1"/>
</dbReference>
<evidence type="ECO:0000313" key="3">
    <source>
        <dbReference type="EMBL" id="GAA4024902.1"/>
    </source>
</evidence>
<dbReference type="PANTHER" id="PTHR42736:SF1">
    <property type="entry name" value="PROTEIN-GLUTAMINE GAMMA-GLUTAMYLTRANSFERASE"/>
    <property type="match status" value="1"/>
</dbReference>
<dbReference type="InterPro" id="IPR021878">
    <property type="entry name" value="TgpA_N"/>
</dbReference>
<evidence type="ECO:0000256" key="1">
    <source>
        <dbReference type="SAM" id="Phobius"/>
    </source>
</evidence>
<keyword evidence="4" id="KW-1185">Reference proteome</keyword>
<dbReference type="Pfam" id="PF11992">
    <property type="entry name" value="TgpA_N"/>
    <property type="match status" value="1"/>
</dbReference>
<dbReference type="RefSeq" id="WP_344763470.1">
    <property type="nucleotide sequence ID" value="NZ_BAAAZE010000008.1"/>
</dbReference>
<accession>A0ABP7TDV1</accession>
<dbReference type="Pfam" id="PF01841">
    <property type="entry name" value="Transglut_core"/>
    <property type="match status" value="1"/>
</dbReference>
<feature type="domain" description="Transglutaminase-like" evidence="2">
    <location>
        <begin position="419"/>
        <end position="490"/>
    </location>
</feature>
<evidence type="ECO:0000313" key="4">
    <source>
        <dbReference type="Proteomes" id="UP001501353"/>
    </source>
</evidence>
<dbReference type="Gene3D" id="3.10.620.30">
    <property type="match status" value="1"/>
</dbReference>
<reference evidence="4" key="1">
    <citation type="journal article" date="2019" name="Int. J. Syst. Evol. Microbiol.">
        <title>The Global Catalogue of Microorganisms (GCM) 10K type strain sequencing project: providing services to taxonomists for standard genome sequencing and annotation.</title>
        <authorList>
            <consortium name="The Broad Institute Genomics Platform"/>
            <consortium name="The Broad Institute Genome Sequencing Center for Infectious Disease"/>
            <person name="Wu L."/>
            <person name="Ma J."/>
        </authorList>
    </citation>
    <scope>NUCLEOTIDE SEQUENCE [LARGE SCALE GENOMIC DNA]</scope>
    <source>
        <strain evidence="4">JCM 16673</strain>
    </source>
</reference>
<comment type="caution">
    <text evidence="3">The sequence shown here is derived from an EMBL/GenBank/DDBJ whole genome shotgun (WGS) entry which is preliminary data.</text>
</comment>
<protein>
    <submittedName>
        <fullName evidence="3">Protein-glutamine gamma-glutamyltransferase TgpA</fullName>
    </submittedName>
</protein>
<evidence type="ECO:0000259" key="2">
    <source>
        <dbReference type="SMART" id="SM00460"/>
    </source>
</evidence>
<sequence length="676" mass="74969">MNNPTSLRQLLIRPMSRDKADMLTLMSACLLVLIPHFFHLPGWISAGVLVLMGWRGGITFAGKHLPPRWLLLPVAAVAMTGIYLAYRTFLGRDAGVAMLTLLLVLKLLEMHARRDLFVVLFLSFFLLLTNFFYSQSLLTALLMAMAVLALLTAQLSFQYTGNVPPLKKRLRFATLIVGLATPLMLILFLLFPRIQGPLWGLPGDATGGRTGLSESMTPGTISSLAQSDEIAFRVRFLDPVPAQASLYWRAAVLGSFDGRSWTQYPQTPMAPGNVLAVAGSKPTRYQVTLEPHGRRWLFALESPLEPPVLSGNSAYLANDFQLMASQRIGNRLRYEVTSWTDFRLQPGPMQPALADDIDRALQRPAGYNPATARFARQLLATSSDSAELIRLVLAYFRREPFSYTLEPPLLGRNSVDDFLFVSRAGFCEHYAAAFVVLMRELGIPARVVTGYQGGEINPRDGYMEVRQSDAHAWAEVWLEQRGWTRIDPTAAVAPERVQRSVASQSGRSLFGGLVSFAPSQESWLTLTRFNLDAMSNAWNQWVLNYSPERQKSLIGKLGLGTVDWQMLTALMFAVGGIVMAAMMLPLLLNRQALDPASKLYVEFCRRMARVGLVRAPHQGPRAFLASVANTTLLPAAKKDAAVRFLQCYEALQYGTVGTRQRSAALNQLHSLLTACR</sequence>
<feature type="transmembrane region" description="Helical" evidence="1">
    <location>
        <begin position="69"/>
        <end position="86"/>
    </location>
</feature>
<dbReference type="Proteomes" id="UP001501353">
    <property type="component" value="Unassembled WGS sequence"/>
</dbReference>
<feature type="transmembrane region" description="Helical" evidence="1">
    <location>
        <begin position="115"/>
        <end position="133"/>
    </location>
</feature>
<dbReference type="Pfam" id="PF13559">
    <property type="entry name" value="DUF4129"/>
    <property type="match status" value="1"/>
</dbReference>